<sequence length="139" mass="16247">MAQRRELSAFIGRYSVSRRIDDRHAQIETLFDGQAEIAVQGDGAIYREVGHLIVGDQRFEAERRYLWHEDAERIFVSFEDGRAFHDFDPTLGGQASEHLCGEDMYRGAYDFSEWARWSVTWNVQGPRKDYMSTTSYVKR</sequence>
<evidence type="ECO:0000313" key="3">
    <source>
        <dbReference type="Proteomes" id="UP000203464"/>
    </source>
</evidence>
<dbReference type="Proteomes" id="UP000203464">
    <property type="component" value="Unassembled WGS sequence"/>
</dbReference>
<feature type="domain" description="DUF6314" evidence="1">
    <location>
        <begin position="10"/>
        <end position="137"/>
    </location>
</feature>
<dbReference type="Pfam" id="PF19834">
    <property type="entry name" value="DUF6314"/>
    <property type="match status" value="1"/>
</dbReference>
<name>A0A238JR82_9RHOB</name>
<protein>
    <recommendedName>
        <fullName evidence="1">DUF6314 domain-containing protein</fullName>
    </recommendedName>
</protein>
<evidence type="ECO:0000313" key="2">
    <source>
        <dbReference type="EMBL" id="SMX32256.1"/>
    </source>
</evidence>
<proteinExistence type="predicted"/>
<dbReference type="RefSeq" id="WP_093995105.1">
    <property type="nucleotide sequence ID" value="NZ_FXYD01000001.1"/>
</dbReference>
<keyword evidence="3" id="KW-1185">Reference proteome</keyword>
<dbReference type="AlphaFoldDB" id="A0A238JR82"/>
<dbReference type="OrthoDB" id="7351979at2"/>
<evidence type="ECO:0000259" key="1">
    <source>
        <dbReference type="Pfam" id="PF19834"/>
    </source>
</evidence>
<dbReference type="InterPro" id="IPR045632">
    <property type="entry name" value="DUF6314"/>
</dbReference>
<reference evidence="3" key="1">
    <citation type="submission" date="2017-05" db="EMBL/GenBank/DDBJ databases">
        <authorList>
            <person name="Rodrigo-Torres L."/>
            <person name="Arahal R. D."/>
            <person name="Lucena T."/>
        </authorList>
    </citation>
    <scope>NUCLEOTIDE SEQUENCE [LARGE SCALE GENOMIC DNA]</scope>
    <source>
        <strain evidence="3">CECT 8868</strain>
    </source>
</reference>
<accession>A0A238JR82</accession>
<gene>
    <name evidence="2" type="ORF">OCA8868_00684</name>
</gene>
<organism evidence="2 3">
    <name type="scientific">Octadecabacter ascidiaceicola</name>
    <dbReference type="NCBI Taxonomy" id="1655543"/>
    <lineage>
        <taxon>Bacteria</taxon>
        <taxon>Pseudomonadati</taxon>
        <taxon>Pseudomonadota</taxon>
        <taxon>Alphaproteobacteria</taxon>
        <taxon>Rhodobacterales</taxon>
        <taxon>Roseobacteraceae</taxon>
        <taxon>Octadecabacter</taxon>
    </lineage>
</organism>
<dbReference type="EMBL" id="FXYD01000001">
    <property type="protein sequence ID" value="SMX32256.1"/>
    <property type="molecule type" value="Genomic_DNA"/>
</dbReference>